<reference evidence="2 3" key="1">
    <citation type="submission" date="2019-08" db="EMBL/GenBank/DDBJ databases">
        <title>Whole genome of Aphis craccivora.</title>
        <authorList>
            <person name="Voronova N.V."/>
            <person name="Shulinski R.S."/>
            <person name="Bandarenka Y.V."/>
            <person name="Zhorov D.G."/>
            <person name="Warner D."/>
        </authorList>
    </citation>
    <scope>NUCLEOTIDE SEQUENCE [LARGE SCALE GENOMIC DNA]</scope>
    <source>
        <strain evidence="2">180601</strain>
        <tissue evidence="2">Whole Body</tissue>
    </source>
</reference>
<dbReference type="Proteomes" id="UP000478052">
    <property type="component" value="Unassembled WGS sequence"/>
</dbReference>
<gene>
    <name evidence="2" type="ORF">FWK35_00003156</name>
</gene>
<dbReference type="Gene3D" id="3.60.10.10">
    <property type="entry name" value="Endonuclease/exonuclease/phosphatase"/>
    <property type="match status" value="1"/>
</dbReference>
<accession>A0A6G0ZIM1</accession>
<dbReference type="EMBL" id="VUJU01000388">
    <property type="protein sequence ID" value="KAF0770772.1"/>
    <property type="molecule type" value="Genomic_DNA"/>
</dbReference>
<dbReference type="PANTHER" id="PTHR33332">
    <property type="entry name" value="REVERSE TRANSCRIPTASE DOMAIN-CONTAINING PROTEIN"/>
    <property type="match status" value="1"/>
</dbReference>
<dbReference type="AlphaFoldDB" id="A0A6G0ZIM1"/>
<evidence type="ECO:0000313" key="3">
    <source>
        <dbReference type="Proteomes" id="UP000478052"/>
    </source>
</evidence>
<organism evidence="2 3">
    <name type="scientific">Aphis craccivora</name>
    <name type="common">Cowpea aphid</name>
    <dbReference type="NCBI Taxonomy" id="307492"/>
    <lineage>
        <taxon>Eukaryota</taxon>
        <taxon>Metazoa</taxon>
        <taxon>Ecdysozoa</taxon>
        <taxon>Arthropoda</taxon>
        <taxon>Hexapoda</taxon>
        <taxon>Insecta</taxon>
        <taxon>Pterygota</taxon>
        <taxon>Neoptera</taxon>
        <taxon>Paraneoptera</taxon>
        <taxon>Hemiptera</taxon>
        <taxon>Sternorrhyncha</taxon>
        <taxon>Aphidomorpha</taxon>
        <taxon>Aphidoidea</taxon>
        <taxon>Aphididae</taxon>
        <taxon>Aphidini</taxon>
        <taxon>Aphis</taxon>
        <taxon>Aphis</taxon>
    </lineage>
</organism>
<evidence type="ECO:0000313" key="2">
    <source>
        <dbReference type="EMBL" id="KAF0770772.1"/>
    </source>
</evidence>
<keyword evidence="3" id="KW-1185">Reference proteome</keyword>
<proteinExistence type="predicted"/>
<dbReference type="PROSITE" id="PS50878">
    <property type="entry name" value="RT_POL"/>
    <property type="match status" value="1"/>
</dbReference>
<dbReference type="OrthoDB" id="6629632at2759"/>
<dbReference type="Pfam" id="PF00078">
    <property type="entry name" value="RVT_1"/>
    <property type="match status" value="1"/>
</dbReference>
<dbReference type="SUPFAM" id="SSF56219">
    <property type="entry name" value="DNase I-like"/>
    <property type="match status" value="1"/>
</dbReference>
<comment type="caution">
    <text evidence="2">The sequence shown here is derived from an EMBL/GenBank/DDBJ whole genome shotgun (WGS) entry which is preliminary data.</text>
</comment>
<sequence>MMLRIRNQEVQVKPWAPKRGGKCPILPLPMGAHGFNHSIDIIRSIAVVRDRTLLERKHIRQFILNSMNVKRTVNPILWSNTGMEYLLLLQLLIAESPFISTDCQHSSRNADPSCFMCYQASSTIDYCFEFINNHKNNKCVVNLPPVNTQTTLTGYYQNCRGLRTKLSTLKCNVASNNFVFIILTETWLDPDIYDPELGFDNYIIYRCDRNSLTSSCSRGDGVLIAIHIDFPSKRIPISCNNIEHLFISFSINNEPFIVGGVYFPPSSPDISYVNYTSTVGDLVNSFVNANFILCGDFNLPNIYWSNDSQGLVNNVFNTHGTLLDLIFANSNHIKINTFSDPLVPEDKYHPSLSIDIISTSNLPSSNTVDLIDLVFLKRRAHAIFKSSRNPIDYREFSLLRAKYKLMSKNCYKKFIELTESQLCANSKVFWKFIKKNKSSNDIPKTVHFNDLISTNDKEVSDLFAKQFSSVYTEQSINHNSTIPHLFYDLPSNCFIELSFIESGLSKLSGDKSIGPDGLSGKFLYMLKSVLSYPLSLLFRKSLDEGIYPDRLGYIAKLFDSLVLKSIGPAVSSILIDEQHGFRPGRSTNTCNIVFSSYLSDAFNNRSQVDVIYMDFSKAFDRVDHTLLIDVLLNSGFGEPLLSWFQSYLRDRKQIVDVHGSKSVIIDATSGVPQGGHLSPLLFAIFVNNIKKVISHSHFLLFADDLKLFLKIDSLNDCYLLQNDINSLVTWANEHHLKLNFLKCHSMSFYRTRDRFDYSYSINAIPFMRSKNKVLDLGNTFDRELNFHSHFDNICCKALKMLGFIKRISNEFKLTSPIKTLYCAYVRSILEYGAVVWDPSTSCGKDQIERVQRKFINYSAFILRIDHPPHDYTPILNKLGLSSLVDRRKVADLKFFRLLMMGVLILLSYFP</sequence>
<dbReference type="SUPFAM" id="SSF56672">
    <property type="entry name" value="DNA/RNA polymerases"/>
    <property type="match status" value="1"/>
</dbReference>
<dbReference type="InterPro" id="IPR036691">
    <property type="entry name" value="Endo/exonu/phosph_ase_sf"/>
</dbReference>
<protein>
    <recommendedName>
        <fullName evidence="1">Reverse transcriptase domain-containing protein</fullName>
    </recommendedName>
</protein>
<dbReference type="CDD" id="cd01650">
    <property type="entry name" value="RT_nLTR_like"/>
    <property type="match status" value="1"/>
</dbReference>
<dbReference type="InterPro" id="IPR043502">
    <property type="entry name" value="DNA/RNA_pol_sf"/>
</dbReference>
<dbReference type="InterPro" id="IPR000477">
    <property type="entry name" value="RT_dom"/>
</dbReference>
<dbReference type="GO" id="GO:0071897">
    <property type="term" value="P:DNA biosynthetic process"/>
    <property type="evidence" value="ECO:0007669"/>
    <property type="project" value="UniProtKB-ARBA"/>
</dbReference>
<name>A0A6G0ZIM1_APHCR</name>
<feature type="domain" description="Reverse transcriptase" evidence="1">
    <location>
        <begin position="364"/>
        <end position="780"/>
    </location>
</feature>
<evidence type="ECO:0000259" key="1">
    <source>
        <dbReference type="PROSITE" id="PS50878"/>
    </source>
</evidence>